<feature type="domain" description="Major facilitator superfamily (MFS) profile" evidence="8">
    <location>
        <begin position="1"/>
        <end position="405"/>
    </location>
</feature>
<feature type="transmembrane region" description="Helical" evidence="7">
    <location>
        <begin position="356"/>
        <end position="375"/>
    </location>
</feature>
<dbReference type="InterPro" id="IPR050171">
    <property type="entry name" value="MFS_Transporters"/>
</dbReference>
<name>A0A0P6WFW1_9BACI</name>
<feature type="transmembrane region" description="Helical" evidence="7">
    <location>
        <begin position="294"/>
        <end position="311"/>
    </location>
</feature>
<dbReference type="InterPro" id="IPR005829">
    <property type="entry name" value="Sugar_transporter_CS"/>
</dbReference>
<evidence type="ECO:0000256" key="7">
    <source>
        <dbReference type="SAM" id="Phobius"/>
    </source>
</evidence>
<keyword evidence="4 7" id="KW-0812">Transmembrane</keyword>
<evidence type="ECO:0000313" key="10">
    <source>
        <dbReference type="Proteomes" id="UP000050398"/>
    </source>
</evidence>
<dbReference type="PROSITE" id="PS50850">
    <property type="entry name" value="MFS"/>
    <property type="match status" value="1"/>
</dbReference>
<feature type="transmembrane region" description="Helical" evidence="7">
    <location>
        <begin position="21"/>
        <end position="37"/>
    </location>
</feature>
<evidence type="ECO:0000256" key="1">
    <source>
        <dbReference type="ARBA" id="ARBA00004651"/>
    </source>
</evidence>
<dbReference type="PROSITE" id="PS00216">
    <property type="entry name" value="SUGAR_TRANSPORT_1"/>
    <property type="match status" value="1"/>
</dbReference>
<feature type="transmembrane region" description="Helical" evidence="7">
    <location>
        <begin position="317"/>
        <end position="335"/>
    </location>
</feature>
<dbReference type="CDD" id="cd17329">
    <property type="entry name" value="MFS_MdtH_MDR_like"/>
    <property type="match status" value="1"/>
</dbReference>
<comment type="subcellular location">
    <subcellularLocation>
        <location evidence="1">Cell membrane</location>
        <topology evidence="1">Multi-pass membrane protein</topology>
    </subcellularLocation>
</comment>
<evidence type="ECO:0000313" key="9">
    <source>
        <dbReference type="EMBL" id="KPL60139.1"/>
    </source>
</evidence>
<dbReference type="Pfam" id="PF07690">
    <property type="entry name" value="MFS_1"/>
    <property type="match status" value="1"/>
</dbReference>
<feature type="transmembrane region" description="Helical" evidence="7">
    <location>
        <begin position="43"/>
        <end position="62"/>
    </location>
</feature>
<dbReference type="SUPFAM" id="SSF103473">
    <property type="entry name" value="MFS general substrate transporter"/>
    <property type="match status" value="1"/>
</dbReference>
<keyword evidence="3" id="KW-1003">Cell membrane</keyword>
<protein>
    <submittedName>
        <fullName evidence="9">MFS transporter</fullName>
    </submittedName>
</protein>
<dbReference type="GO" id="GO:0005886">
    <property type="term" value="C:plasma membrane"/>
    <property type="evidence" value="ECO:0007669"/>
    <property type="project" value="UniProtKB-SubCell"/>
</dbReference>
<feature type="transmembrane region" description="Helical" evidence="7">
    <location>
        <begin position="167"/>
        <end position="186"/>
    </location>
</feature>
<gene>
    <name evidence="9" type="ORF">AM506_08795</name>
</gene>
<evidence type="ECO:0000256" key="6">
    <source>
        <dbReference type="ARBA" id="ARBA00023136"/>
    </source>
</evidence>
<dbReference type="Proteomes" id="UP000050398">
    <property type="component" value="Unassembled WGS sequence"/>
</dbReference>
<keyword evidence="2" id="KW-0813">Transport</keyword>
<dbReference type="InterPro" id="IPR020846">
    <property type="entry name" value="MFS_dom"/>
</dbReference>
<feature type="transmembrane region" description="Helical" evidence="7">
    <location>
        <begin position="102"/>
        <end position="120"/>
    </location>
</feature>
<feature type="transmembrane region" description="Helical" evidence="7">
    <location>
        <begin position="381"/>
        <end position="400"/>
    </location>
</feature>
<dbReference type="PANTHER" id="PTHR23517">
    <property type="entry name" value="RESISTANCE PROTEIN MDTM, PUTATIVE-RELATED-RELATED"/>
    <property type="match status" value="1"/>
</dbReference>
<keyword evidence="6 7" id="KW-0472">Membrane</keyword>
<dbReference type="eggNOG" id="COG2271">
    <property type="taxonomic scope" value="Bacteria"/>
</dbReference>
<feature type="transmembrane region" description="Helical" evidence="7">
    <location>
        <begin position="74"/>
        <end position="96"/>
    </location>
</feature>
<keyword evidence="5 7" id="KW-1133">Transmembrane helix</keyword>
<dbReference type="Gene3D" id="1.20.1250.20">
    <property type="entry name" value="MFS general substrate transporter like domains"/>
    <property type="match status" value="2"/>
</dbReference>
<organism evidence="9 10">
    <name type="scientific">Rossellomorea vietnamensis</name>
    <dbReference type="NCBI Taxonomy" id="218284"/>
    <lineage>
        <taxon>Bacteria</taxon>
        <taxon>Bacillati</taxon>
        <taxon>Bacillota</taxon>
        <taxon>Bacilli</taxon>
        <taxon>Bacillales</taxon>
        <taxon>Bacillaceae</taxon>
        <taxon>Rossellomorea</taxon>
    </lineage>
</organism>
<dbReference type="InterPro" id="IPR011701">
    <property type="entry name" value="MFS"/>
</dbReference>
<evidence type="ECO:0000256" key="2">
    <source>
        <dbReference type="ARBA" id="ARBA00022448"/>
    </source>
</evidence>
<dbReference type="RefSeq" id="WP_060672110.1">
    <property type="nucleotide sequence ID" value="NZ_LIXZ01000005.1"/>
</dbReference>
<evidence type="ECO:0000256" key="3">
    <source>
        <dbReference type="ARBA" id="ARBA00022475"/>
    </source>
</evidence>
<dbReference type="GO" id="GO:0022857">
    <property type="term" value="F:transmembrane transporter activity"/>
    <property type="evidence" value="ECO:0007669"/>
    <property type="project" value="InterPro"/>
</dbReference>
<dbReference type="EMBL" id="LIXZ01000005">
    <property type="protein sequence ID" value="KPL60139.1"/>
    <property type="molecule type" value="Genomic_DNA"/>
</dbReference>
<accession>A0A0P6WFW1</accession>
<dbReference type="OrthoDB" id="9793283at2"/>
<feature type="transmembrane region" description="Helical" evidence="7">
    <location>
        <begin position="218"/>
        <end position="241"/>
    </location>
</feature>
<dbReference type="AlphaFoldDB" id="A0A0P6WFW1"/>
<sequence>MRFRDFHKNIKIRIIETFMSRFIGSMIFPFMSIYLAVHFGARVAGLLLLINVFVGIGINFLGGYFADQFGRKKIMLFAESLRFLAFLTMMVCNSPWFESATVTFAMMTVNSICWGLAGPANQAMMIDVSTPPQRKLMYSITYWANNLSIAIGGIIGAFLFKAYLFELFLALSVASAITATLVAFFIDESYTPSETELTVPQHVKHLISNYGKVMHDKLFVLFTIAGVLILSMEFQLTNYIGIRLSEEMPSQPFLFWDINGVQTMGILRSENTILVVFLMLFVTRIPHSFKDRNVLVWSCFFFSIGYAALAYSNNLYILFLMMALLTIGEVFRVPVEQSYMAAIPPDDARSSYMAFNGLKFNLSMLIASVTVTLGAILPSNIMAGIILTIGLSGTIILKMISPELDRRKEGAELKQNHDVVKAV</sequence>
<dbReference type="PANTHER" id="PTHR23517:SF3">
    <property type="entry name" value="INTEGRAL MEMBRANE TRANSPORT PROTEIN"/>
    <property type="match status" value="1"/>
</dbReference>
<evidence type="ECO:0000256" key="4">
    <source>
        <dbReference type="ARBA" id="ARBA00022692"/>
    </source>
</evidence>
<feature type="transmembrane region" description="Helical" evidence="7">
    <location>
        <begin position="140"/>
        <end position="161"/>
    </location>
</feature>
<evidence type="ECO:0000256" key="5">
    <source>
        <dbReference type="ARBA" id="ARBA00022989"/>
    </source>
</evidence>
<proteinExistence type="predicted"/>
<feature type="transmembrane region" description="Helical" evidence="7">
    <location>
        <begin position="261"/>
        <end position="282"/>
    </location>
</feature>
<reference evidence="9 10" key="1">
    <citation type="submission" date="2015-08" db="EMBL/GenBank/DDBJ databases">
        <title>Draft Genome Sequence of Bacillus vietnamensis UCD-SED5.</title>
        <authorList>
            <person name="Lee R.D."/>
            <person name="Jospin G."/>
            <person name="Lang J.M."/>
            <person name="Coil D.A."/>
            <person name="Eisen J.A."/>
        </authorList>
    </citation>
    <scope>NUCLEOTIDE SEQUENCE [LARGE SCALE GENOMIC DNA]</scope>
    <source>
        <strain evidence="9 10">UCD-SED5</strain>
    </source>
</reference>
<dbReference type="PATRIC" id="fig|218284.4.peg.3397"/>
<evidence type="ECO:0000259" key="8">
    <source>
        <dbReference type="PROSITE" id="PS50850"/>
    </source>
</evidence>
<comment type="caution">
    <text evidence="9">The sequence shown here is derived from an EMBL/GenBank/DDBJ whole genome shotgun (WGS) entry which is preliminary data.</text>
</comment>
<dbReference type="InterPro" id="IPR036259">
    <property type="entry name" value="MFS_trans_sf"/>
</dbReference>